<keyword evidence="2 3" id="KW-0456">Lyase</keyword>
<evidence type="ECO:0000256" key="2">
    <source>
        <dbReference type="ARBA" id="ARBA00023239"/>
    </source>
</evidence>
<dbReference type="GO" id="GO:0061595">
    <property type="term" value="F:6-deoxy-6-sulfofructose-1-phosphate aldolase activity"/>
    <property type="evidence" value="ECO:0007669"/>
    <property type="project" value="TreeGrafter"/>
</dbReference>
<dbReference type="PANTHER" id="PTHR39340">
    <property type="entry name" value="SULFOFRUCTOSEPHOSPHATE ALDOLASE"/>
    <property type="match status" value="1"/>
</dbReference>
<keyword evidence="4" id="KW-1185">Reference proteome</keyword>
<dbReference type="Gene3D" id="3.20.20.70">
    <property type="entry name" value="Aldolase class I"/>
    <property type="match status" value="1"/>
</dbReference>
<dbReference type="NCBIfam" id="NF009498">
    <property type="entry name" value="PRK12858.1"/>
    <property type="match status" value="1"/>
</dbReference>
<dbReference type="InterPro" id="IPR050552">
    <property type="entry name" value="LacD_aldolase"/>
</dbReference>
<dbReference type="SMART" id="SM01133">
    <property type="entry name" value="DeoC"/>
    <property type="match status" value="1"/>
</dbReference>
<name>A0A0W0GHY9_9CHLR</name>
<evidence type="ECO:0000256" key="1">
    <source>
        <dbReference type="ARBA" id="ARBA00008679"/>
    </source>
</evidence>
<protein>
    <submittedName>
        <fullName evidence="3">Tagatose-1,6-bisphosphate aldolase</fullName>
        <ecNumber evidence="3">4.1.2.40</ecNumber>
    </submittedName>
</protein>
<dbReference type="InterPro" id="IPR013785">
    <property type="entry name" value="Aldolase_TIM"/>
</dbReference>
<dbReference type="PANTHER" id="PTHR39340:SF1">
    <property type="entry name" value="SULFOFRUCTOSEPHOSPHATE ALDOLASE"/>
    <property type="match status" value="1"/>
</dbReference>
<gene>
    <name evidence="3" type="ORF">DEALK_10010</name>
</gene>
<dbReference type="PATRIC" id="fig|1217799.6.peg.1031"/>
<reference evidence="3 4" key="1">
    <citation type="submission" date="2015-06" db="EMBL/GenBank/DDBJ databases">
        <title>Genome sequence of the organohalide-respiring Dehalogenimonas alkenigignens type strain (IP3-3T).</title>
        <authorList>
            <person name="Key T.A."/>
            <person name="Richmond D.P."/>
            <person name="Bowman K.S."/>
            <person name="Cho Y.-J."/>
            <person name="Chun J."/>
            <person name="da Costa M.S."/>
            <person name="Rainey F.A."/>
            <person name="Moe W.M."/>
        </authorList>
    </citation>
    <scope>NUCLEOTIDE SEQUENCE [LARGE SCALE GENOMIC DNA]</scope>
    <source>
        <strain evidence="3 4">IP3-3</strain>
    </source>
</reference>
<dbReference type="InterPro" id="IPR002915">
    <property type="entry name" value="DeoC/FbaB/LacD_aldolase"/>
</dbReference>
<dbReference type="AlphaFoldDB" id="A0A0W0GHY9"/>
<organism evidence="3 4">
    <name type="scientific">Dehalogenimonas alkenigignens</name>
    <dbReference type="NCBI Taxonomy" id="1217799"/>
    <lineage>
        <taxon>Bacteria</taxon>
        <taxon>Bacillati</taxon>
        <taxon>Chloroflexota</taxon>
        <taxon>Dehalococcoidia</taxon>
        <taxon>Dehalococcoidales</taxon>
        <taxon>Dehalococcoidaceae</taxon>
        <taxon>Dehalogenimonas</taxon>
    </lineage>
</organism>
<dbReference type="Pfam" id="PF01791">
    <property type="entry name" value="DeoC"/>
    <property type="match status" value="1"/>
</dbReference>
<dbReference type="EC" id="4.1.2.40" evidence="3"/>
<dbReference type="SUPFAM" id="SSF51569">
    <property type="entry name" value="Aldolase"/>
    <property type="match status" value="1"/>
</dbReference>
<dbReference type="STRING" id="1217799.DEALK_10010"/>
<proteinExistence type="inferred from homology"/>
<dbReference type="OrthoDB" id="106309at2"/>
<sequence length="342" mass="37025">MFASSRSAGHNGTMYFSLSAGKVRGLQLISGAGGRFTMAAMDHRGSLEHELCAVSGQGCYNDMVDFKMDLCAALAPHASAVLLDPIYGAAQAISRDVLPKSAGLLVSIEATGYQGDQTARRSRLLDGWGVAKIKRLGASAVKMLIYFRPDSGDLAADQLALVAKVAAECRQLDIPFLVEPVSYQLHGENAATFASKKTSIVVETARLMTGLPIDVLKAEFPADVGLISNDEALTDACCRLDAASSKPWVILSGGASYEVFRRQVEFACRAGASGFLAGRALWQEAVAIDNRIERRRFLETVAARRLIEIAAIAETFGRPWYQKMGAAKDQLFEVDAEWYRNY</sequence>
<accession>A0A0W0GHY9</accession>
<dbReference type="GO" id="GO:1902777">
    <property type="term" value="P:6-sulfoquinovose(1-) catabolic process"/>
    <property type="evidence" value="ECO:0007669"/>
    <property type="project" value="TreeGrafter"/>
</dbReference>
<comment type="caution">
    <text evidence="3">The sequence shown here is derived from an EMBL/GenBank/DDBJ whole genome shotgun (WGS) entry which is preliminary data.</text>
</comment>
<evidence type="ECO:0000313" key="3">
    <source>
        <dbReference type="EMBL" id="KTB48156.1"/>
    </source>
</evidence>
<dbReference type="Proteomes" id="UP000053947">
    <property type="component" value="Unassembled WGS sequence"/>
</dbReference>
<comment type="similarity">
    <text evidence="1">Belongs to the aldolase LacD family.</text>
</comment>
<dbReference type="GO" id="GO:0009025">
    <property type="term" value="F:tagatose-bisphosphate aldolase activity"/>
    <property type="evidence" value="ECO:0007669"/>
    <property type="project" value="UniProtKB-EC"/>
</dbReference>
<dbReference type="EMBL" id="LFDV01000002">
    <property type="protein sequence ID" value="KTB48156.1"/>
    <property type="molecule type" value="Genomic_DNA"/>
</dbReference>
<evidence type="ECO:0000313" key="4">
    <source>
        <dbReference type="Proteomes" id="UP000053947"/>
    </source>
</evidence>